<name>A0A1H8MYA3_9PROT</name>
<reference evidence="7 8" key="1">
    <citation type="submission" date="2016-10" db="EMBL/GenBank/DDBJ databases">
        <authorList>
            <person name="de Groot N.N."/>
        </authorList>
    </citation>
    <scope>NUCLEOTIDE SEQUENCE [LARGE SCALE GENOMIC DNA]</scope>
    <source>
        <strain evidence="7 8">Nl18</strain>
    </source>
</reference>
<dbReference type="GO" id="GO:0030255">
    <property type="term" value="P:protein secretion by the type IV secretion system"/>
    <property type="evidence" value="ECO:0007669"/>
    <property type="project" value="InterPro"/>
</dbReference>
<dbReference type="InterPro" id="IPR007688">
    <property type="entry name" value="Conjugal_tfr_TrbL/VirB6"/>
</dbReference>
<proteinExistence type="predicted"/>
<feature type="signal peptide" evidence="6">
    <location>
        <begin position="1"/>
        <end position="27"/>
    </location>
</feature>
<keyword evidence="4 5" id="KW-0472">Membrane</keyword>
<evidence type="ECO:0000313" key="8">
    <source>
        <dbReference type="Proteomes" id="UP000183898"/>
    </source>
</evidence>
<evidence type="ECO:0000313" key="7">
    <source>
        <dbReference type="EMBL" id="SEO22218.1"/>
    </source>
</evidence>
<dbReference type="GO" id="GO:0016020">
    <property type="term" value="C:membrane"/>
    <property type="evidence" value="ECO:0007669"/>
    <property type="project" value="UniProtKB-SubCell"/>
</dbReference>
<evidence type="ECO:0000256" key="1">
    <source>
        <dbReference type="ARBA" id="ARBA00004141"/>
    </source>
</evidence>
<gene>
    <name evidence="7" type="ORF">SAMN05216404_11445</name>
</gene>
<comment type="subcellular location">
    <subcellularLocation>
        <location evidence="1">Membrane</location>
        <topology evidence="1">Multi-pass membrane protein</topology>
    </subcellularLocation>
</comment>
<keyword evidence="3 5" id="KW-1133">Transmembrane helix</keyword>
<protein>
    <submittedName>
        <fullName evidence="7">Type IV secretion system protein TrbL</fullName>
    </submittedName>
</protein>
<dbReference type="Pfam" id="PF04610">
    <property type="entry name" value="TrbL"/>
    <property type="match status" value="1"/>
</dbReference>
<evidence type="ECO:0000256" key="3">
    <source>
        <dbReference type="ARBA" id="ARBA00022989"/>
    </source>
</evidence>
<dbReference type="Proteomes" id="UP000183898">
    <property type="component" value="Unassembled WGS sequence"/>
</dbReference>
<keyword evidence="2 5" id="KW-0812">Transmembrane</keyword>
<organism evidence="7 8">
    <name type="scientific">Nitrosospira multiformis</name>
    <dbReference type="NCBI Taxonomy" id="1231"/>
    <lineage>
        <taxon>Bacteria</taxon>
        <taxon>Pseudomonadati</taxon>
        <taxon>Pseudomonadota</taxon>
        <taxon>Betaproteobacteria</taxon>
        <taxon>Nitrosomonadales</taxon>
        <taxon>Nitrosomonadaceae</taxon>
        <taxon>Nitrosospira</taxon>
    </lineage>
</organism>
<dbReference type="RefSeq" id="WP_254772755.1">
    <property type="nucleotide sequence ID" value="NZ_FOCT01000014.1"/>
</dbReference>
<feature type="chain" id="PRO_5010238482" evidence="6">
    <location>
        <begin position="28"/>
        <end position="160"/>
    </location>
</feature>
<evidence type="ECO:0000256" key="4">
    <source>
        <dbReference type="ARBA" id="ARBA00023136"/>
    </source>
</evidence>
<keyword evidence="6" id="KW-0732">Signal</keyword>
<sequence>MKKRISFETAVLVLLLGLMLTSSPVQAAIGNADVLDDILTRYQTAASAWATIITERASWLFWMLVTISMVWTFGLMALRRADIGEFFAEFLRFTVFTGFFWWLLMNGPAFATSIIASLKQIGSEASGLRDVLSPSGIVDIGFHIFYRALDESTLRLQLTA</sequence>
<feature type="transmembrane region" description="Helical" evidence="5">
    <location>
        <begin position="90"/>
        <end position="111"/>
    </location>
</feature>
<evidence type="ECO:0000256" key="2">
    <source>
        <dbReference type="ARBA" id="ARBA00022692"/>
    </source>
</evidence>
<evidence type="ECO:0000256" key="6">
    <source>
        <dbReference type="SAM" id="SignalP"/>
    </source>
</evidence>
<evidence type="ECO:0000256" key="5">
    <source>
        <dbReference type="SAM" id="Phobius"/>
    </source>
</evidence>
<feature type="transmembrane region" description="Helical" evidence="5">
    <location>
        <begin position="59"/>
        <end position="78"/>
    </location>
</feature>
<dbReference type="EMBL" id="FOCT01000014">
    <property type="protein sequence ID" value="SEO22218.1"/>
    <property type="molecule type" value="Genomic_DNA"/>
</dbReference>
<accession>A0A1H8MYA3</accession>
<dbReference type="AlphaFoldDB" id="A0A1H8MYA3"/>